<comment type="cofactor">
    <cofactor evidence="2 10">
        <name>Ca(2+)</name>
        <dbReference type="ChEBI" id="CHEBI:29108"/>
    </cofactor>
</comment>
<keyword evidence="11" id="KW-0812">Transmembrane</keyword>
<name>A0A5N5QFS3_9AGAM</name>
<keyword evidence="6" id="KW-0732">Signal</keyword>
<feature type="transmembrane region" description="Helical" evidence="11">
    <location>
        <begin position="32"/>
        <end position="55"/>
    </location>
</feature>
<dbReference type="Gene3D" id="2.160.20.10">
    <property type="entry name" value="Single-stranded right-handed beta-helix, Pectin lyase-like"/>
    <property type="match status" value="1"/>
</dbReference>
<proteinExistence type="inferred from homology"/>
<dbReference type="EMBL" id="SSOP01000177">
    <property type="protein sequence ID" value="KAB5590328.1"/>
    <property type="molecule type" value="Genomic_DNA"/>
</dbReference>
<reference evidence="12 13" key="1">
    <citation type="journal article" date="2019" name="Fungal Biol. Biotechnol.">
        <title>Draft genome sequence of fastidious pathogen Ceratobasidium theobromae, which causes vascular-streak dieback in Theobroma cacao.</title>
        <authorList>
            <person name="Ali S.S."/>
            <person name="Asman A."/>
            <person name="Shao J."/>
            <person name="Firmansyah A.P."/>
            <person name="Susilo A.W."/>
            <person name="Rosmana A."/>
            <person name="McMahon P."/>
            <person name="Junaid M."/>
            <person name="Guest D."/>
            <person name="Kheng T.Y."/>
            <person name="Meinhardt L.W."/>
            <person name="Bailey B.A."/>
        </authorList>
    </citation>
    <scope>NUCLEOTIDE SEQUENCE [LARGE SCALE GENOMIC DNA]</scope>
    <source>
        <strain evidence="12 13">CT2</strain>
    </source>
</reference>
<evidence type="ECO:0000313" key="13">
    <source>
        <dbReference type="Proteomes" id="UP000383932"/>
    </source>
</evidence>
<keyword evidence="5 10" id="KW-0964">Secreted</keyword>
<dbReference type="InterPro" id="IPR011050">
    <property type="entry name" value="Pectin_lyase_fold/virulence"/>
</dbReference>
<evidence type="ECO:0000256" key="9">
    <source>
        <dbReference type="ARBA" id="ARBA00025679"/>
    </source>
</evidence>
<organism evidence="12 13">
    <name type="scientific">Ceratobasidium theobromae</name>
    <dbReference type="NCBI Taxonomy" id="1582974"/>
    <lineage>
        <taxon>Eukaryota</taxon>
        <taxon>Fungi</taxon>
        <taxon>Dikarya</taxon>
        <taxon>Basidiomycota</taxon>
        <taxon>Agaricomycotina</taxon>
        <taxon>Agaricomycetes</taxon>
        <taxon>Cantharellales</taxon>
        <taxon>Ceratobasidiaceae</taxon>
        <taxon>Ceratobasidium</taxon>
    </lineage>
</organism>
<gene>
    <name evidence="12" type="ORF">CTheo_6218</name>
</gene>
<sequence>MHQNAIYKPVQAKHFGQQIHSSIFQRTAKATYLIMVQISLTALVAFVGTLAHFAVAAPSGSPAEHDKRAANCNFPNPPASSNVRLNSPRVIGKYFNGGGRRYGRGVRCNDKTEHGQQQAVFVLEAGATLENAVIGADANEGVHCNGPCTLRNVWFEDVCEDGVTFFQKSGISFVYGGGSKNAVDKVFQHNGGGKVFIDSFCAIGFGTFYRSCGNCPTQVKREVEIQNVIARNGRLLAGMNSNYGDLAIIRSNTNQLTNVNWVCNSYIGNNRGAASQPSSTNQRNGV</sequence>
<dbReference type="PANTHER" id="PTHR33407">
    <property type="entry name" value="PECTATE LYASE F-RELATED"/>
    <property type="match status" value="1"/>
</dbReference>
<evidence type="ECO:0000256" key="10">
    <source>
        <dbReference type="RuleBase" id="RU367009"/>
    </source>
</evidence>
<evidence type="ECO:0000256" key="1">
    <source>
        <dbReference type="ARBA" id="ARBA00000695"/>
    </source>
</evidence>
<evidence type="ECO:0000256" key="11">
    <source>
        <dbReference type="SAM" id="Phobius"/>
    </source>
</evidence>
<dbReference type="Proteomes" id="UP000383932">
    <property type="component" value="Unassembled WGS sequence"/>
</dbReference>
<dbReference type="OrthoDB" id="441042at2759"/>
<dbReference type="GO" id="GO:0005576">
    <property type="term" value="C:extracellular region"/>
    <property type="evidence" value="ECO:0007669"/>
    <property type="project" value="UniProtKB-SubCell"/>
</dbReference>
<protein>
    <recommendedName>
        <fullName evidence="10">Pectate lyase</fullName>
        <ecNumber evidence="10">4.2.2.2</ecNumber>
    </recommendedName>
</protein>
<dbReference type="EC" id="4.2.2.2" evidence="10"/>
<comment type="similarity">
    <text evidence="4 10">Belongs to the polysaccharide lyase 3 family.</text>
</comment>
<comment type="subcellular location">
    <subcellularLocation>
        <location evidence="3 10">Secreted</location>
    </subcellularLocation>
</comment>
<comment type="catalytic activity">
    <reaction evidence="1 10">
        <text>Eliminative cleavage of (1-&gt;4)-alpha-D-galacturonan to give oligosaccharides with 4-deoxy-alpha-D-galact-4-enuronosyl groups at their non-reducing ends.</text>
        <dbReference type="EC" id="4.2.2.2"/>
    </reaction>
</comment>
<comment type="caution">
    <text evidence="12">The sequence shown here is derived from an EMBL/GenBank/DDBJ whole genome shotgun (WGS) entry which is preliminary data.</text>
</comment>
<dbReference type="AlphaFoldDB" id="A0A5N5QFS3"/>
<evidence type="ECO:0000256" key="2">
    <source>
        <dbReference type="ARBA" id="ARBA00001913"/>
    </source>
</evidence>
<dbReference type="InterPro" id="IPR004898">
    <property type="entry name" value="Pectate_lyase_PlyH/PlyE-like"/>
</dbReference>
<dbReference type="Pfam" id="PF03211">
    <property type="entry name" value="Pectate_lyase"/>
    <property type="match status" value="1"/>
</dbReference>
<evidence type="ECO:0000256" key="5">
    <source>
        <dbReference type="ARBA" id="ARBA00022525"/>
    </source>
</evidence>
<dbReference type="InterPro" id="IPR012334">
    <property type="entry name" value="Pectin_lyas_fold"/>
</dbReference>
<keyword evidence="11" id="KW-0472">Membrane</keyword>
<dbReference type="GO" id="GO:0030570">
    <property type="term" value="F:pectate lyase activity"/>
    <property type="evidence" value="ECO:0007669"/>
    <property type="project" value="UniProtKB-UniRule"/>
</dbReference>
<evidence type="ECO:0000256" key="8">
    <source>
        <dbReference type="ARBA" id="ARBA00023239"/>
    </source>
</evidence>
<accession>A0A5N5QFS3</accession>
<evidence type="ECO:0000313" key="12">
    <source>
        <dbReference type="EMBL" id="KAB5590328.1"/>
    </source>
</evidence>
<keyword evidence="8 10" id="KW-0456">Lyase</keyword>
<dbReference type="GO" id="GO:0045490">
    <property type="term" value="P:pectin catabolic process"/>
    <property type="evidence" value="ECO:0007669"/>
    <property type="project" value="TreeGrafter"/>
</dbReference>
<evidence type="ECO:0000256" key="3">
    <source>
        <dbReference type="ARBA" id="ARBA00004613"/>
    </source>
</evidence>
<keyword evidence="11" id="KW-1133">Transmembrane helix</keyword>
<evidence type="ECO:0000256" key="4">
    <source>
        <dbReference type="ARBA" id="ARBA00006463"/>
    </source>
</evidence>
<evidence type="ECO:0000256" key="7">
    <source>
        <dbReference type="ARBA" id="ARBA00022837"/>
    </source>
</evidence>
<dbReference type="SUPFAM" id="SSF51126">
    <property type="entry name" value="Pectin lyase-like"/>
    <property type="match status" value="1"/>
</dbReference>
<dbReference type="PANTHER" id="PTHR33407:SF9">
    <property type="entry name" value="PECTATE LYASE F-RELATED"/>
    <property type="match status" value="1"/>
</dbReference>
<keyword evidence="13" id="KW-1185">Reference proteome</keyword>
<evidence type="ECO:0000256" key="6">
    <source>
        <dbReference type="ARBA" id="ARBA00022729"/>
    </source>
</evidence>
<keyword evidence="7 10" id="KW-0106">Calcium</keyword>
<comment type="function">
    <text evidence="9 10">Pectinolytic enzyme consist of four classes of enzymes: pectin lyase, polygalacturonase, pectin methylesterase and rhamnogalacturonase. Among pectinolytic enzymes, pectin lyase is the most important in depolymerization of pectin, since it cleaves internal glycosidic bonds of highly methylated pectins. Favors pectate, the anion, over pectin, the methyl ester.</text>
</comment>